<evidence type="ECO:0000313" key="3">
    <source>
        <dbReference type="Proteomes" id="UP000828390"/>
    </source>
</evidence>
<evidence type="ECO:0000256" key="1">
    <source>
        <dbReference type="SAM" id="MobiDB-lite"/>
    </source>
</evidence>
<reference evidence="2" key="2">
    <citation type="submission" date="2020-11" db="EMBL/GenBank/DDBJ databases">
        <authorList>
            <person name="McCartney M.A."/>
            <person name="Auch B."/>
            <person name="Kono T."/>
            <person name="Mallez S."/>
            <person name="Becker A."/>
            <person name="Gohl D.M."/>
            <person name="Silverstein K.A.T."/>
            <person name="Koren S."/>
            <person name="Bechman K.B."/>
            <person name="Herman A."/>
            <person name="Abrahante J.E."/>
            <person name="Garbe J."/>
        </authorList>
    </citation>
    <scope>NUCLEOTIDE SEQUENCE</scope>
    <source>
        <strain evidence="2">Duluth1</strain>
        <tissue evidence="2">Whole animal</tissue>
    </source>
</reference>
<evidence type="ECO:0000313" key="2">
    <source>
        <dbReference type="EMBL" id="KAH3717322.1"/>
    </source>
</evidence>
<dbReference type="Proteomes" id="UP000828390">
    <property type="component" value="Unassembled WGS sequence"/>
</dbReference>
<proteinExistence type="predicted"/>
<accession>A0A9D4C544</accession>
<reference evidence="2" key="1">
    <citation type="journal article" date="2019" name="bioRxiv">
        <title>The Genome of the Zebra Mussel, Dreissena polymorpha: A Resource for Invasive Species Research.</title>
        <authorList>
            <person name="McCartney M.A."/>
            <person name="Auch B."/>
            <person name="Kono T."/>
            <person name="Mallez S."/>
            <person name="Zhang Y."/>
            <person name="Obille A."/>
            <person name="Becker A."/>
            <person name="Abrahante J.E."/>
            <person name="Garbe J."/>
            <person name="Badalamenti J.P."/>
            <person name="Herman A."/>
            <person name="Mangelson H."/>
            <person name="Liachko I."/>
            <person name="Sullivan S."/>
            <person name="Sone E.D."/>
            <person name="Koren S."/>
            <person name="Silverstein K.A.T."/>
            <person name="Beckman K.B."/>
            <person name="Gohl D.M."/>
        </authorList>
    </citation>
    <scope>NUCLEOTIDE SEQUENCE</scope>
    <source>
        <strain evidence="2">Duluth1</strain>
        <tissue evidence="2">Whole animal</tissue>
    </source>
</reference>
<organism evidence="2 3">
    <name type="scientific">Dreissena polymorpha</name>
    <name type="common">Zebra mussel</name>
    <name type="synonym">Mytilus polymorpha</name>
    <dbReference type="NCBI Taxonomy" id="45954"/>
    <lineage>
        <taxon>Eukaryota</taxon>
        <taxon>Metazoa</taxon>
        <taxon>Spiralia</taxon>
        <taxon>Lophotrochozoa</taxon>
        <taxon>Mollusca</taxon>
        <taxon>Bivalvia</taxon>
        <taxon>Autobranchia</taxon>
        <taxon>Heteroconchia</taxon>
        <taxon>Euheterodonta</taxon>
        <taxon>Imparidentia</taxon>
        <taxon>Neoheterodontei</taxon>
        <taxon>Myida</taxon>
        <taxon>Dreissenoidea</taxon>
        <taxon>Dreissenidae</taxon>
        <taxon>Dreissena</taxon>
    </lineage>
</organism>
<feature type="compositionally biased region" description="Basic and acidic residues" evidence="1">
    <location>
        <begin position="34"/>
        <end position="47"/>
    </location>
</feature>
<comment type="caution">
    <text evidence="2">The sequence shown here is derived from an EMBL/GenBank/DDBJ whole genome shotgun (WGS) entry which is preliminary data.</text>
</comment>
<name>A0A9D4C544_DREPO</name>
<sequence>MNRGSTGMNRGSTGMNLGITGKVLKCYIPPGVTGKDRRGTVNNRDGDVPSTGANTDPGRATATPR</sequence>
<dbReference type="EMBL" id="JAIWYP010000013">
    <property type="protein sequence ID" value="KAH3717322.1"/>
    <property type="molecule type" value="Genomic_DNA"/>
</dbReference>
<gene>
    <name evidence="2" type="ORF">DPMN_060105</name>
</gene>
<protein>
    <submittedName>
        <fullName evidence="2">Uncharacterized protein</fullName>
    </submittedName>
</protein>
<keyword evidence="3" id="KW-1185">Reference proteome</keyword>
<feature type="region of interest" description="Disordered" evidence="1">
    <location>
        <begin position="30"/>
        <end position="65"/>
    </location>
</feature>
<dbReference type="AlphaFoldDB" id="A0A9D4C544"/>